<dbReference type="EMBL" id="CAWYQH010000001">
    <property type="protein sequence ID" value="CAK8671799.1"/>
    <property type="molecule type" value="Genomic_DNA"/>
</dbReference>
<sequence>MIDDRTDSVEKKVAKLDADLLKYKNQMKKMRNGPAKNAVKQKALMVLRQKKRYESQRDNMMQQSFNMEQTNYSIQTMKDTQTTVAAMKTGLKQMKKEHKKIDINKIEDLQDDMEDMLEMADEVQDALGRSYGMPDLDEADLDAELDALGDDMFEDSMLDDEVAAPNAPSNELGESLPANQEGVAVDEFGLPQLPA</sequence>
<organism evidence="7 8">
    <name type="scientific">Clavelina lepadiformis</name>
    <name type="common">Light-bulb sea squirt</name>
    <name type="synonym">Ascidia lepadiformis</name>
    <dbReference type="NCBI Taxonomy" id="159417"/>
    <lineage>
        <taxon>Eukaryota</taxon>
        <taxon>Metazoa</taxon>
        <taxon>Chordata</taxon>
        <taxon>Tunicata</taxon>
        <taxon>Ascidiacea</taxon>
        <taxon>Aplousobranchia</taxon>
        <taxon>Clavelinidae</taxon>
        <taxon>Clavelina</taxon>
    </lineage>
</organism>
<evidence type="ECO:0000256" key="2">
    <source>
        <dbReference type="ARBA" id="ARBA00023054"/>
    </source>
</evidence>
<reference evidence="7 8" key="1">
    <citation type="submission" date="2024-02" db="EMBL/GenBank/DDBJ databases">
        <authorList>
            <person name="Daric V."/>
            <person name="Darras S."/>
        </authorList>
    </citation>
    <scope>NUCLEOTIDE SEQUENCE [LARGE SCALE GENOMIC DNA]</scope>
</reference>
<evidence type="ECO:0000313" key="8">
    <source>
        <dbReference type="Proteomes" id="UP001642483"/>
    </source>
</evidence>
<dbReference type="Gene3D" id="6.10.250.1710">
    <property type="match status" value="1"/>
</dbReference>
<feature type="compositionally biased region" description="Acidic residues" evidence="6">
    <location>
        <begin position="147"/>
        <end position="162"/>
    </location>
</feature>
<protein>
    <recommendedName>
        <fullName evidence="3">Charged multivesicular body protein 5</fullName>
    </recommendedName>
    <alternativeName>
        <fullName evidence="4">Chromatin-modifying protein 5</fullName>
    </alternativeName>
</protein>
<evidence type="ECO:0000256" key="3">
    <source>
        <dbReference type="ARBA" id="ARBA00041078"/>
    </source>
</evidence>
<evidence type="ECO:0000313" key="7">
    <source>
        <dbReference type="EMBL" id="CAK8671799.1"/>
    </source>
</evidence>
<name>A0ABP0EWH5_CLALP</name>
<gene>
    <name evidence="7" type="ORF">CVLEPA_LOCUS835</name>
</gene>
<evidence type="ECO:0000256" key="1">
    <source>
        <dbReference type="ARBA" id="ARBA00006190"/>
    </source>
</evidence>
<comment type="caution">
    <text evidence="7">The sequence shown here is derived from an EMBL/GenBank/DDBJ whole genome shotgun (WGS) entry which is preliminary data.</text>
</comment>
<keyword evidence="2 5" id="KW-0175">Coiled coil</keyword>
<dbReference type="PANTHER" id="PTHR22761">
    <property type="entry name" value="CHARGED MULTIVESICULAR BODY PROTEIN"/>
    <property type="match status" value="1"/>
</dbReference>
<accession>A0ABP0EWH5</accession>
<dbReference type="InterPro" id="IPR005024">
    <property type="entry name" value="Snf7_fam"/>
</dbReference>
<evidence type="ECO:0000256" key="6">
    <source>
        <dbReference type="SAM" id="MobiDB-lite"/>
    </source>
</evidence>
<dbReference type="Proteomes" id="UP001642483">
    <property type="component" value="Unassembled WGS sequence"/>
</dbReference>
<dbReference type="PANTHER" id="PTHR22761:SF12">
    <property type="entry name" value="CHARGED MULTIVESICULAR BODY PROTEIN 5"/>
    <property type="match status" value="1"/>
</dbReference>
<evidence type="ECO:0000256" key="4">
    <source>
        <dbReference type="ARBA" id="ARBA00041628"/>
    </source>
</evidence>
<dbReference type="Pfam" id="PF03357">
    <property type="entry name" value="Snf7"/>
    <property type="match status" value="1"/>
</dbReference>
<evidence type="ECO:0000256" key="5">
    <source>
        <dbReference type="SAM" id="Coils"/>
    </source>
</evidence>
<comment type="similarity">
    <text evidence="1">Belongs to the SNF7 family.</text>
</comment>
<keyword evidence="8" id="KW-1185">Reference proteome</keyword>
<feature type="coiled-coil region" evidence="5">
    <location>
        <begin position="6"/>
        <end position="33"/>
    </location>
</feature>
<feature type="region of interest" description="Disordered" evidence="6">
    <location>
        <begin position="147"/>
        <end position="195"/>
    </location>
</feature>
<proteinExistence type="inferred from homology"/>